<organism evidence="2 3">
    <name type="scientific">Candidatus Ryanbacteria bacterium RIFCSPHIGHO2_01_FULL_45_22</name>
    <dbReference type="NCBI Taxonomy" id="1802114"/>
    <lineage>
        <taxon>Bacteria</taxon>
        <taxon>Candidatus Ryaniibacteriota</taxon>
    </lineage>
</organism>
<dbReference type="GO" id="GO:0004813">
    <property type="term" value="F:alanine-tRNA ligase activity"/>
    <property type="evidence" value="ECO:0007669"/>
    <property type="project" value="InterPro"/>
</dbReference>
<dbReference type="GO" id="GO:0005524">
    <property type="term" value="F:ATP binding"/>
    <property type="evidence" value="ECO:0007669"/>
    <property type="project" value="InterPro"/>
</dbReference>
<dbReference type="InterPro" id="IPR018164">
    <property type="entry name" value="Ala-tRNA-synth_IIc_N"/>
</dbReference>
<gene>
    <name evidence="2" type="ORF">A2719_01850</name>
</gene>
<accession>A0A1G2FYD7</accession>
<dbReference type="InterPro" id="IPR051335">
    <property type="entry name" value="Alanyl-tRNA_Editing_Enzymes"/>
</dbReference>
<reference evidence="2 3" key="1">
    <citation type="journal article" date="2016" name="Nat. Commun.">
        <title>Thousands of microbial genomes shed light on interconnected biogeochemical processes in an aquifer system.</title>
        <authorList>
            <person name="Anantharaman K."/>
            <person name="Brown C.T."/>
            <person name="Hug L.A."/>
            <person name="Sharon I."/>
            <person name="Castelle C.J."/>
            <person name="Probst A.J."/>
            <person name="Thomas B.C."/>
            <person name="Singh A."/>
            <person name="Wilkins M.J."/>
            <person name="Karaoz U."/>
            <person name="Brodie E.L."/>
            <person name="Williams K.H."/>
            <person name="Hubbard S.S."/>
            <person name="Banfield J.F."/>
        </authorList>
    </citation>
    <scope>NUCLEOTIDE SEQUENCE [LARGE SCALE GENOMIC DNA]</scope>
</reference>
<dbReference type="PANTHER" id="PTHR43462:SF2">
    <property type="entry name" value="THREONYL AND ALANYL TRNA SYNTHETASE SECOND ADDITIONAL DOMAIN-CONTAINING PROTEIN"/>
    <property type="match status" value="1"/>
</dbReference>
<dbReference type="Pfam" id="PF01411">
    <property type="entry name" value="tRNA-synt_2c"/>
    <property type="match status" value="1"/>
</dbReference>
<feature type="domain" description="Alanyl-transfer RNA synthetases family profile" evidence="1">
    <location>
        <begin position="1"/>
        <end position="120"/>
    </location>
</feature>
<dbReference type="PROSITE" id="PS50860">
    <property type="entry name" value="AA_TRNA_LIGASE_II_ALA"/>
    <property type="match status" value="1"/>
</dbReference>
<dbReference type="AlphaFoldDB" id="A0A1G2FYD7"/>
<dbReference type="SUPFAM" id="SSF55186">
    <property type="entry name" value="ThrRS/AlaRS common domain"/>
    <property type="match status" value="1"/>
</dbReference>
<dbReference type="Gene3D" id="3.30.980.10">
    <property type="entry name" value="Threonyl-trna Synthetase, Chain A, domain 2"/>
    <property type="match status" value="1"/>
</dbReference>
<dbReference type="SUPFAM" id="SSF50447">
    <property type="entry name" value="Translation proteins"/>
    <property type="match status" value="1"/>
</dbReference>
<dbReference type="EMBL" id="MHNK01000020">
    <property type="protein sequence ID" value="OGZ43084.1"/>
    <property type="molecule type" value="Genomic_DNA"/>
</dbReference>
<dbReference type="STRING" id="1802114.A2719_01850"/>
<evidence type="ECO:0000313" key="3">
    <source>
        <dbReference type="Proteomes" id="UP000177480"/>
    </source>
</evidence>
<dbReference type="GO" id="GO:0006419">
    <property type="term" value="P:alanyl-tRNA aminoacylation"/>
    <property type="evidence" value="ECO:0007669"/>
    <property type="project" value="InterPro"/>
</dbReference>
<dbReference type="Proteomes" id="UP000177480">
    <property type="component" value="Unassembled WGS sequence"/>
</dbReference>
<dbReference type="InterPro" id="IPR018165">
    <property type="entry name" value="Ala-tRNA-synth_IIc_core"/>
</dbReference>
<dbReference type="Gene3D" id="2.40.30.130">
    <property type="match status" value="1"/>
</dbReference>
<name>A0A1G2FYD7_9BACT</name>
<proteinExistence type="predicted"/>
<evidence type="ECO:0000259" key="1">
    <source>
        <dbReference type="PROSITE" id="PS50860"/>
    </source>
</evidence>
<comment type="caution">
    <text evidence="2">The sequence shown here is derived from an EMBL/GenBank/DDBJ whole genome shotgun (WGS) entry which is preliminary data.</text>
</comment>
<sequence length="234" mass="26677">MNTELLYMKNMSQIQCSSKIVDHHQDGDKTILVLNQTIFYPQGGGQPYDTGSIKSRDGNLVFRVQEVRFIDGVVHHIGVIENGDLSIGMEVNCFVDEDRRRLNTRIHSAGHLIDMALKELNIDWTPGKGYHFPQGAYVEYHGKIDGLDIEKLKTKIEKKCNEIISRNIETKIVFDENKLQNGKQMRTVFYGEYGIPCEGTHVSNLKEIISSGIRKIKKEKDAIRVSYSIGKQYT</sequence>
<evidence type="ECO:0000313" key="2">
    <source>
        <dbReference type="EMBL" id="OGZ43084.1"/>
    </source>
</evidence>
<dbReference type="PANTHER" id="PTHR43462">
    <property type="entry name" value="ALANYL-TRNA EDITING PROTEIN"/>
    <property type="match status" value="1"/>
</dbReference>
<dbReference type="GO" id="GO:0003676">
    <property type="term" value="F:nucleic acid binding"/>
    <property type="evidence" value="ECO:0007669"/>
    <property type="project" value="InterPro"/>
</dbReference>
<dbReference type="InterPro" id="IPR009000">
    <property type="entry name" value="Transl_B-barrel_sf"/>
</dbReference>
<dbReference type="InterPro" id="IPR018163">
    <property type="entry name" value="Thr/Ala-tRNA-synth_IIc_edit"/>
</dbReference>
<protein>
    <recommendedName>
        <fullName evidence="1">Alanyl-transfer RNA synthetases family profile domain-containing protein</fullName>
    </recommendedName>
</protein>